<sequence>MRIASAFINHESANAWYRMIAPLQQLQRRGHTVLWPGQHAPDASDYDLLYLQQFFTEADRARVGRLRERGVAVVWETDDDISAIPKSSPAYAKHGGRKGFRGRRGLDDSFAKGVEIARTATLMTTTSAHLAQLYADRGVEHVKVIGNRLPAGSLIRRRPRGRAGVTIGCTLAAEHLPDLERLRISEALSALLASQPGVRVVAIGLDLGLRDPRYTNRPLVPFRDLLRAESEFDVGIAPLADSPFSRARSDVKLREYAAAGAMWLASPVGPYRELGEQQGGLLVADDGWRDALERVVAQPQLRADLAERARAWVARDTLERSAALWESAFRDAVVRARRATRATGR</sequence>
<name>A0ABU4HQW0_9ACTN</name>
<gene>
    <name evidence="1" type="ORF">R7226_08905</name>
</gene>
<dbReference type="SUPFAM" id="SSF53756">
    <property type="entry name" value="UDP-Glycosyltransferase/glycogen phosphorylase"/>
    <property type="match status" value="1"/>
</dbReference>
<dbReference type="RefSeq" id="WP_318596723.1">
    <property type="nucleotide sequence ID" value="NZ_JAWSTH010000017.1"/>
</dbReference>
<protein>
    <submittedName>
        <fullName evidence="1">Glycosyltransferase</fullName>
        <ecNumber evidence="1">2.4.-.-</ecNumber>
    </submittedName>
</protein>
<dbReference type="Gene3D" id="3.40.50.2000">
    <property type="entry name" value="Glycogen Phosphorylase B"/>
    <property type="match status" value="1"/>
</dbReference>
<accession>A0ABU4HQW0</accession>
<organism evidence="1 2">
    <name type="scientific">Conexibacter stalactiti</name>
    <dbReference type="NCBI Taxonomy" id="1940611"/>
    <lineage>
        <taxon>Bacteria</taxon>
        <taxon>Bacillati</taxon>
        <taxon>Actinomycetota</taxon>
        <taxon>Thermoleophilia</taxon>
        <taxon>Solirubrobacterales</taxon>
        <taxon>Conexibacteraceae</taxon>
        <taxon>Conexibacter</taxon>
    </lineage>
</organism>
<evidence type="ECO:0000313" key="2">
    <source>
        <dbReference type="Proteomes" id="UP001284601"/>
    </source>
</evidence>
<keyword evidence="1" id="KW-0328">Glycosyltransferase</keyword>
<keyword evidence="1" id="KW-0808">Transferase</keyword>
<dbReference type="Proteomes" id="UP001284601">
    <property type="component" value="Unassembled WGS sequence"/>
</dbReference>
<proteinExistence type="predicted"/>
<keyword evidence="2" id="KW-1185">Reference proteome</keyword>
<reference evidence="2" key="1">
    <citation type="submission" date="2023-07" db="EMBL/GenBank/DDBJ databases">
        <title>Conexibacter stalactiti sp. nov., isolated from stalactites in a lava cave and emended description of the genus Conexibacter.</title>
        <authorList>
            <person name="Lee S.D."/>
        </authorList>
    </citation>
    <scope>NUCLEOTIDE SEQUENCE [LARGE SCALE GENOMIC DNA]</scope>
    <source>
        <strain evidence="2">KCTC 39840</strain>
    </source>
</reference>
<dbReference type="GO" id="GO:0016757">
    <property type="term" value="F:glycosyltransferase activity"/>
    <property type="evidence" value="ECO:0007669"/>
    <property type="project" value="UniProtKB-KW"/>
</dbReference>
<evidence type="ECO:0000313" key="1">
    <source>
        <dbReference type="EMBL" id="MDW5594454.1"/>
    </source>
</evidence>
<dbReference type="EMBL" id="JAWSTH010000017">
    <property type="protein sequence ID" value="MDW5594454.1"/>
    <property type="molecule type" value="Genomic_DNA"/>
</dbReference>
<dbReference type="EC" id="2.4.-.-" evidence="1"/>
<comment type="caution">
    <text evidence="1">The sequence shown here is derived from an EMBL/GenBank/DDBJ whole genome shotgun (WGS) entry which is preliminary data.</text>
</comment>